<evidence type="ECO:0000256" key="4">
    <source>
        <dbReference type="ARBA" id="ARBA00022617"/>
    </source>
</evidence>
<evidence type="ECO:0000256" key="11">
    <source>
        <dbReference type="ARBA" id="ARBA00023136"/>
    </source>
</evidence>
<dbReference type="Proteomes" id="UP000594263">
    <property type="component" value="Unplaced"/>
</dbReference>
<evidence type="ECO:0000256" key="2">
    <source>
        <dbReference type="ARBA" id="ARBA00004167"/>
    </source>
</evidence>
<dbReference type="GO" id="GO:0016705">
    <property type="term" value="F:oxidoreductase activity, acting on paired donors, with incorporation or reduction of molecular oxygen"/>
    <property type="evidence" value="ECO:0007669"/>
    <property type="project" value="InterPro"/>
</dbReference>
<keyword evidence="5" id="KW-0812">Transmembrane</keyword>
<dbReference type="Pfam" id="PF00067">
    <property type="entry name" value="p450"/>
    <property type="match status" value="1"/>
</dbReference>
<evidence type="ECO:0000256" key="7">
    <source>
        <dbReference type="ARBA" id="ARBA00022989"/>
    </source>
</evidence>
<dbReference type="EnsemblPlants" id="Kaladp0011s1274.1.v1.1">
    <property type="protein sequence ID" value="Kaladp0011s1274.1.v1.1"/>
    <property type="gene ID" value="Kaladp0011s1274.v1.1"/>
</dbReference>
<dbReference type="InterPro" id="IPR050193">
    <property type="entry name" value="Cytochrome_P450_71"/>
</dbReference>
<comment type="subcellular location">
    <subcellularLocation>
        <location evidence="2">Membrane</location>
        <topology evidence="2">Single-pass membrane protein</topology>
    </subcellularLocation>
</comment>
<dbReference type="OMA" id="NFNENAR"/>
<dbReference type="InterPro" id="IPR002401">
    <property type="entry name" value="Cyt_P450_E_grp-I"/>
</dbReference>
<name>A0A7N0SXP3_KALFE</name>
<keyword evidence="7" id="KW-1133">Transmembrane helix</keyword>
<keyword evidence="15" id="KW-1185">Reference proteome</keyword>
<comment type="cofactor">
    <cofactor evidence="1 12">
        <name>heme</name>
        <dbReference type="ChEBI" id="CHEBI:30413"/>
    </cofactor>
</comment>
<keyword evidence="11" id="KW-0472">Membrane</keyword>
<dbReference type="GO" id="GO:0004497">
    <property type="term" value="F:monooxygenase activity"/>
    <property type="evidence" value="ECO:0007669"/>
    <property type="project" value="UniProtKB-KW"/>
</dbReference>
<evidence type="ECO:0008006" key="16">
    <source>
        <dbReference type="Google" id="ProtNLM"/>
    </source>
</evidence>
<protein>
    <recommendedName>
        <fullName evidence="16">Cytochrome P450</fullName>
    </recommendedName>
</protein>
<dbReference type="GO" id="GO:0005506">
    <property type="term" value="F:iron ion binding"/>
    <property type="evidence" value="ECO:0007669"/>
    <property type="project" value="InterPro"/>
</dbReference>
<evidence type="ECO:0000256" key="10">
    <source>
        <dbReference type="ARBA" id="ARBA00023033"/>
    </source>
</evidence>
<comment type="similarity">
    <text evidence="3 13">Belongs to the cytochrome P450 family.</text>
</comment>
<dbReference type="InterPro" id="IPR036396">
    <property type="entry name" value="Cyt_P450_sf"/>
</dbReference>
<evidence type="ECO:0000313" key="15">
    <source>
        <dbReference type="Proteomes" id="UP000594263"/>
    </source>
</evidence>
<organism evidence="14 15">
    <name type="scientific">Kalanchoe fedtschenkoi</name>
    <name type="common">Lavender scallops</name>
    <name type="synonym">South American air plant</name>
    <dbReference type="NCBI Taxonomy" id="63787"/>
    <lineage>
        <taxon>Eukaryota</taxon>
        <taxon>Viridiplantae</taxon>
        <taxon>Streptophyta</taxon>
        <taxon>Embryophyta</taxon>
        <taxon>Tracheophyta</taxon>
        <taxon>Spermatophyta</taxon>
        <taxon>Magnoliopsida</taxon>
        <taxon>eudicotyledons</taxon>
        <taxon>Gunneridae</taxon>
        <taxon>Pentapetalae</taxon>
        <taxon>Saxifragales</taxon>
        <taxon>Crassulaceae</taxon>
        <taxon>Kalanchoe</taxon>
    </lineage>
</organism>
<keyword evidence="10 13" id="KW-0503">Monooxygenase</keyword>
<dbReference type="Gramene" id="Kaladp0011s1274.1.v1.1">
    <property type="protein sequence ID" value="Kaladp0011s1274.1.v1.1"/>
    <property type="gene ID" value="Kaladp0011s1274.v1.1"/>
</dbReference>
<reference evidence="14" key="1">
    <citation type="submission" date="2021-01" db="UniProtKB">
        <authorList>
            <consortium name="EnsemblPlants"/>
        </authorList>
    </citation>
    <scope>IDENTIFICATION</scope>
</reference>
<dbReference type="InterPro" id="IPR001128">
    <property type="entry name" value="Cyt_P450"/>
</dbReference>
<sequence length="242" mass="27277">MDVVDVLLEIQKKNNLESEKGGISLTRDNIKGIIVDMFTGGIETISTTMNWAMTDLIKRPEMMKKVQTEIRDIMQSRQRVTEDDTTKMEYLKAVIKETYRFHPTVPLLLPRESLHNVNIHGYDIPSGTRVIFNMWAIGRDPQSWDNPEVFAPERFLKGGSASDRDFRGMSFELIPFGAGRRGCPGISYATPVIELVLASLLHKFDWSLPNDIKVEDLDVSESFGVTLVKKYPLNVVATAAAT</sequence>
<proteinExistence type="inferred from homology"/>
<accession>A0A7N0SXP3</accession>
<dbReference type="SUPFAM" id="SSF48264">
    <property type="entry name" value="Cytochrome P450"/>
    <property type="match status" value="1"/>
</dbReference>
<dbReference type="PANTHER" id="PTHR47956:SF4">
    <property type="entry name" value="CYTOCHROME P450 71A21-RELATED"/>
    <property type="match status" value="1"/>
</dbReference>
<dbReference type="AlphaFoldDB" id="A0A7N0SXP3"/>
<dbReference type="PRINTS" id="PR00385">
    <property type="entry name" value="P450"/>
</dbReference>
<evidence type="ECO:0000256" key="1">
    <source>
        <dbReference type="ARBA" id="ARBA00001971"/>
    </source>
</evidence>
<evidence type="ECO:0000256" key="5">
    <source>
        <dbReference type="ARBA" id="ARBA00022692"/>
    </source>
</evidence>
<keyword evidence="4 12" id="KW-0349">Heme</keyword>
<evidence type="ECO:0000256" key="12">
    <source>
        <dbReference type="PIRSR" id="PIRSR602401-1"/>
    </source>
</evidence>
<feature type="binding site" description="axial binding residue" evidence="12">
    <location>
        <position position="183"/>
    </location>
    <ligand>
        <name>heme</name>
        <dbReference type="ChEBI" id="CHEBI:30413"/>
    </ligand>
    <ligandPart>
        <name>Fe</name>
        <dbReference type="ChEBI" id="CHEBI:18248"/>
    </ligandPart>
</feature>
<evidence type="ECO:0000256" key="6">
    <source>
        <dbReference type="ARBA" id="ARBA00022723"/>
    </source>
</evidence>
<dbReference type="PROSITE" id="PS00086">
    <property type="entry name" value="CYTOCHROME_P450"/>
    <property type="match status" value="1"/>
</dbReference>
<dbReference type="InterPro" id="IPR017972">
    <property type="entry name" value="Cyt_P450_CS"/>
</dbReference>
<keyword evidence="6 12" id="KW-0479">Metal-binding</keyword>
<evidence type="ECO:0000256" key="3">
    <source>
        <dbReference type="ARBA" id="ARBA00010617"/>
    </source>
</evidence>
<evidence type="ECO:0000256" key="13">
    <source>
        <dbReference type="RuleBase" id="RU000461"/>
    </source>
</evidence>
<dbReference type="Gene3D" id="1.10.630.10">
    <property type="entry name" value="Cytochrome P450"/>
    <property type="match status" value="1"/>
</dbReference>
<keyword evidence="8 13" id="KW-0560">Oxidoreductase</keyword>
<keyword evidence="9 12" id="KW-0408">Iron</keyword>
<dbReference type="PANTHER" id="PTHR47956">
    <property type="entry name" value="CYTOCHROME P450 71B11-RELATED"/>
    <property type="match status" value="1"/>
</dbReference>
<dbReference type="GO" id="GO:0016020">
    <property type="term" value="C:membrane"/>
    <property type="evidence" value="ECO:0007669"/>
    <property type="project" value="UniProtKB-SubCell"/>
</dbReference>
<evidence type="ECO:0000256" key="9">
    <source>
        <dbReference type="ARBA" id="ARBA00023004"/>
    </source>
</evidence>
<dbReference type="FunFam" id="1.10.630.10:FF:000126">
    <property type="entry name" value="Predicted protein"/>
    <property type="match status" value="1"/>
</dbReference>
<evidence type="ECO:0000313" key="14">
    <source>
        <dbReference type="EnsemblPlants" id="Kaladp0011s1274.1.v1.1"/>
    </source>
</evidence>
<evidence type="ECO:0000256" key="8">
    <source>
        <dbReference type="ARBA" id="ARBA00023002"/>
    </source>
</evidence>
<dbReference type="PRINTS" id="PR00463">
    <property type="entry name" value="EP450I"/>
</dbReference>
<dbReference type="GO" id="GO:0020037">
    <property type="term" value="F:heme binding"/>
    <property type="evidence" value="ECO:0007669"/>
    <property type="project" value="InterPro"/>
</dbReference>